<dbReference type="Gene3D" id="1.10.530.10">
    <property type="match status" value="1"/>
</dbReference>
<dbReference type="InterPro" id="IPR023346">
    <property type="entry name" value="Lysozyme-like_dom_sf"/>
</dbReference>
<dbReference type="EMBL" id="LAZR01001880">
    <property type="protein sequence ID" value="KKN37646.1"/>
    <property type="molecule type" value="Genomic_DNA"/>
</dbReference>
<reference evidence="3" key="1">
    <citation type="journal article" date="2015" name="Nature">
        <title>Complex archaea that bridge the gap between prokaryotes and eukaryotes.</title>
        <authorList>
            <person name="Spang A."/>
            <person name="Saw J.H."/>
            <person name="Jorgensen S.L."/>
            <person name="Zaremba-Niedzwiedzka K."/>
            <person name="Martijn J."/>
            <person name="Lind A.E."/>
            <person name="van Eijk R."/>
            <person name="Schleper C."/>
            <person name="Guy L."/>
            <person name="Ettema T.J."/>
        </authorList>
    </citation>
    <scope>NUCLEOTIDE SEQUENCE</scope>
</reference>
<dbReference type="InterPro" id="IPR008258">
    <property type="entry name" value="Transglycosylase_SLT_dom_1"/>
</dbReference>
<accession>A0A0F9SL19</accession>
<gene>
    <name evidence="3" type="ORF">LCGC14_0761270</name>
</gene>
<proteinExistence type="predicted"/>
<evidence type="ECO:0000256" key="1">
    <source>
        <dbReference type="SAM" id="Phobius"/>
    </source>
</evidence>
<feature type="domain" description="Transglycosylase SLT" evidence="2">
    <location>
        <begin position="37"/>
        <end position="117"/>
    </location>
</feature>
<evidence type="ECO:0000313" key="3">
    <source>
        <dbReference type="EMBL" id="KKN37646.1"/>
    </source>
</evidence>
<dbReference type="Pfam" id="PF01464">
    <property type="entry name" value="SLT"/>
    <property type="match status" value="1"/>
</dbReference>
<dbReference type="AlphaFoldDB" id="A0A0F9SL19"/>
<evidence type="ECO:0000259" key="2">
    <source>
        <dbReference type="Pfam" id="PF01464"/>
    </source>
</evidence>
<organism evidence="3">
    <name type="scientific">marine sediment metagenome</name>
    <dbReference type="NCBI Taxonomy" id="412755"/>
    <lineage>
        <taxon>unclassified sequences</taxon>
        <taxon>metagenomes</taxon>
        <taxon>ecological metagenomes</taxon>
    </lineage>
</organism>
<keyword evidence="1" id="KW-0812">Transmembrane</keyword>
<protein>
    <recommendedName>
        <fullName evidence="2">Transglycosylase SLT domain-containing protein</fullName>
    </recommendedName>
</protein>
<name>A0A0F9SL19_9ZZZZ</name>
<keyword evidence="1" id="KW-1133">Transmembrane helix</keyword>
<keyword evidence="1" id="KW-0472">Membrane</keyword>
<comment type="caution">
    <text evidence="3">The sequence shown here is derived from an EMBL/GenBank/DDBJ whole genome shotgun (WGS) entry which is preliminary data.</text>
</comment>
<sequence length="261" mass="28779">MLVTATVAAIVAPMPADLQEAPMPTSQKYDVIFRKHGRGLPVPFLRALAKRESNLNPREANGPAWGLLQVIRVVLNDYNKRHGTSYQRTDLLDPVINTRIATDTISRIIRSYERNHPGVLNMQENWSNPEFIKLLTAGWNSGYSEAGGVGRVADYLERKGIPVTHDNVFEYAAQAGATQHLSNPGRQRWQRSVVDLFYTMAAGRLTSLDGTLSPFLFLFPHVTPAGLSLSGAPQTWKWAIVIGALAGAGMIGYAIWRGQDV</sequence>
<feature type="transmembrane region" description="Helical" evidence="1">
    <location>
        <begin position="236"/>
        <end position="256"/>
    </location>
</feature>
<dbReference type="SUPFAM" id="SSF53955">
    <property type="entry name" value="Lysozyme-like"/>
    <property type="match status" value="1"/>
</dbReference>